<dbReference type="CDD" id="cd00158">
    <property type="entry name" value="RHOD"/>
    <property type="match status" value="1"/>
</dbReference>
<dbReference type="Gene3D" id="3.40.250.10">
    <property type="entry name" value="Rhodanese-like domain"/>
    <property type="match status" value="1"/>
</dbReference>
<dbReference type="EMBL" id="QNZM01000153">
    <property type="protein sequence ID" value="RTZ80663.1"/>
    <property type="molecule type" value="Genomic_DNA"/>
</dbReference>
<proteinExistence type="predicted"/>
<evidence type="ECO:0000313" key="3">
    <source>
        <dbReference type="Proteomes" id="UP000286732"/>
    </source>
</evidence>
<protein>
    <submittedName>
        <fullName evidence="2">Rhodanese-like domain-containing protein</fullName>
    </submittedName>
</protein>
<reference evidence="2 3" key="1">
    <citation type="submission" date="2018-06" db="EMBL/GenBank/DDBJ databases">
        <title>Combined omics and stable isotope probing to characterize newly discovered Mariana Back-Arc vent microbial communities.</title>
        <authorList>
            <person name="Trembath-Reichert E."/>
            <person name="Huber J.A."/>
        </authorList>
    </citation>
    <scope>NUCLEOTIDE SEQUENCE [LARGE SCALE GENOMIC DNA]</scope>
    <source>
        <strain evidence="2">MAG 63_2</strain>
    </source>
</reference>
<dbReference type="Proteomes" id="UP000286732">
    <property type="component" value="Unassembled WGS sequence"/>
</dbReference>
<organism evidence="2 3">
    <name type="scientific">SAR324 cluster bacterium</name>
    <dbReference type="NCBI Taxonomy" id="2024889"/>
    <lineage>
        <taxon>Bacteria</taxon>
        <taxon>Deltaproteobacteria</taxon>
        <taxon>SAR324 cluster</taxon>
    </lineage>
</organism>
<comment type="caution">
    <text evidence="2">The sequence shown here is derived from an EMBL/GenBank/DDBJ whole genome shotgun (WGS) entry which is preliminary data.</text>
</comment>
<accession>A0A432GBA2</accession>
<dbReference type="Pfam" id="PF00581">
    <property type="entry name" value="Rhodanese"/>
    <property type="match status" value="1"/>
</dbReference>
<name>A0A432GBA2_9DELT</name>
<dbReference type="PROSITE" id="PS50206">
    <property type="entry name" value="RHODANESE_3"/>
    <property type="match status" value="1"/>
</dbReference>
<feature type="domain" description="Rhodanese" evidence="1">
    <location>
        <begin position="76"/>
        <end position="138"/>
    </location>
</feature>
<sequence length="140" mass="16282">MMKIKIKILSITLVVFLFNPQLFADIYEVNNNKIIILMESGVPLIGIRTKREWYETGVIKKSNLLTFFDKDGNYNVKEWMSKLKKIASNKDPVIIICRSGRRSRIVANFLDQKEHYTTVFHATDGIISWIDFKNKTVVPD</sequence>
<evidence type="ECO:0000259" key="1">
    <source>
        <dbReference type="PROSITE" id="PS50206"/>
    </source>
</evidence>
<dbReference type="InterPro" id="IPR036873">
    <property type="entry name" value="Rhodanese-like_dom_sf"/>
</dbReference>
<dbReference type="AlphaFoldDB" id="A0A432GBA2"/>
<dbReference type="SUPFAM" id="SSF52821">
    <property type="entry name" value="Rhodanese/Cell cycle control phosphatase"/>
    <property type="match status" value="1"/>
</dbReference>
<dbReference type="InterPro" id="IPR001763">
    <property type="entry name" value="Rhodanese-like_dom"/>
</dbReference>
<gene>
    <name evidence="2" type="ORF">DSY98_04015</name>
</gene>
<evidence type="ECO:0000313" key="2">
    <source>
        <dbReference type="EMBL" id="RTZ80663.1"/>
    </source>
</evidence>